<dbReference type="RefSeq" id="WP_261950893.1">
    <property type="nucleotide sequence ID" value="NZ_AP026073.1"/>
</dbReference>
<accession>A0ABN6QNW3</accession>
<sequence length="89" mass="9877">MAERCVHELVVEQCVDCAPAPRGLTKFVYTTAQGQVYHRVPGCKALLEGQRYAERLGLEIHDVRRVALAVARAEGRGACSYCLWGYRPG</sequence>
<protein>
    <submittedName>
        <fullName evidence="1">Uncharacterized protein</fullName>
    </submittedName>
</protein>
<dbReference type="EMBL" id="AP026073">
    <property type="protein sequence ID" value="BDM66588.1"/>
    <property type="molecule type" value="Genomic_DNA"/>
</dbReference>
<organism evidence="1 2">
    <name type="scientific">Streptomyces nigrescens</name>
    <dbReference type="NCBI Taxonomy" id="1920"/>
    <lineage>
        <taxon>Bacteria</taxon>
        <taxon>Bacillati</taxon>
        <taxon>Actinomycetota</taxon>
        <taxon>Actinomycetes</taxon>
        <taxon>Kitasatosporales</taxon>
        <taxon>Streptomycetaceae</taxon>
        <taxon>Streptomyces</taxon>
    </lineage>
</organism>
<evidence type="ECO:0000313" key="1">
    <source>
        <dbReference type="EMBL" id="BDM66588.1"/>
    </source>
</evidence>
<dbReference type="Proteomes" id="UP001059597">
    <property type="component" value="Chromosome"/>
</dbReference>
<evidence type="ECO:0000313" key="2">
    <source>
        <dbReference type="Proteomes" id="UP001059597"/>
    </source>
</evidence>
<gene>
    <name evidence="1" type="ORF">HEK616_00750</name>
</gene>
<reference evidence="1" key="1">
    <citation type="submission" date="2022-06" db="EMBL/GenBank/DDBJ databases">
        <title>Complete genome sequence of Streptomyces nigrescens HEK616.</title>
        <authorList>
            <person name="Asamizu S."/>
            <person name="Onaka H."/>
        </authorList>
    </citation>
    <scope>NUCLEOTIDE SEQUENCE</scope>
    <source>
        <strain evidence="1">HEK616</strain>
    </source>
</reference>
<name>A0ABN6QNW3_STRNI</name>
<proteinExistence type="predicted"/>
<keyword evidence="2" id="KW-1185">Reference proteome</keyword>